<dbReference type="Gene3D" id="3.10.290.10">
    <property type="entry name" value="RNA-binding S4 domain"/>
    <property type="match status" value="1"/>
</dbReference>
<dbReference type="GO" id="GO:0003723">
    <property type="term" value="F:RNA binding"/>
    <property type="evidence" value="ECO:0007669"/>
    <property type="project" value="UniProtKB-KW"/>
</dbReference>
<dbReference type="Gene3D" id="3.30.70.580">
    <property type="entry name" value="Pseudouridine synthase I, catalytic domain, N-terminal subdomain"/>
    <property type="match status" value="1"/>
</dbReference>
<evidence type="ECO:0000256" key="5">
    <source>
        <dbReference type="RuleBase" id="RU003887"/>
    </source>
</evidence>
<dbReference type="CDD" id="cd00165">
    <property type="entry name" value="S4"/>
    <property type="match status" value="1"/>
</dbReference>
<dbReference type="NCBIfam" id="TIGR00093">
    <property type="entry name" value="pseudouridine synthase"/>
    <property type="match status" value="1"/>
</dbReference>
<dbReference type="SUPFAM" id="SSF55174">
    <property type="entry name" value="Alpha-L RNA-binding motif"/>
    <property type="match status" value="1"/>
</dbReference>
<keyword evidence="3 5" id="KW-0413">Isomerase</keyword>
<evidence type="ECO:0000256" key="4">
    <source>
        <dbReference type="PROSITE-ProRule" id="PRU00182"/>
    </source>
</evidence>
<dbReference type="InterPro" id="IPR042092">
    <property type="entry name" value="PsdUridine_s_RsuA/RluB/E/F_cat"/>
</dbReference>
<comment type="similarity">
    <text evidence="1 5">Belongs to the pseudouridine synthase RsuA family.</text>
</comment>
<evidence type="ECO:0000256" key="2">
    <source>
        <dbReference type="ARBA" id="ARBA00022884"/>
    </source>
</evidence>
<dbReference type="GO" id="GO:0005829">
    <property type="term" value="C:cytosol"/>
    <property type="evidence" value="ECO:0007669"/>
    <property type="project" value="UniProtKB-ARBA"/>
</dbReference>
<dbReference type="EMBL" id="LBYI01000001">
    <property type="protein sequence ID" value="KKR51342.1"/>
    <property type="molecule type" value="Genomic_DNA"/>
</dbReference>
<proteinExistence type="inferred from homology"/>
<evidence type="ECO:0000313" key="8">
    <source>
        <dbReference type="Proteomes" id="UP000034531"/>
    </source>
</evidence>
<dbReference type="EC" id="5.4.99.-" evidence="5"/>
<dbReference type="InterPro" id="IPR000748">
    <property type="entry name" value="PsdUridine_synth_RsuA/RluB/E/F"/>
</dbReference>
<dbReference type="InterPro" id="IPR002942">
    <property type="entry name" value="S4_RNA-bd"/>
</dbReference>
<dbReference type="InterPro" id="IPR020094">
    <property type="entry name" value="TruA/RsuA/RluB/E/F_N"/>
</dbReference>
<dbReference type="CDD" id="cd02870">
    <property type="entry name" value="PseudoU_synth_RsuA_like"/>
    <property type="match status" value="1"/>
</dbReference>
<dbReference type="InterPro" id="IPR050343">
    <property type="entry name" value="RsuA_PseudoU_synthase"/>
</dbReference>
<dbReference type="GO" id="GO:0120159">
    <property type="term" value="F:rRNA pseudouridine synthase activity"/>
    <property type="evidence" value="ECO:0007669"/>
    <property type="project" value="UniProtKB-ARBA"/>
</dbReference>
<dbReference type="FunFam" id="3.10.290.10:FF:000003">
    <property type="entry name" value="Pseudouridine synthase"/>
    <property type="match status" value="1"/>
</dbReference>
<organism evidence="7 8">
    <name type="scientific">Candidatus Curtissbacteria bacterium GW2011_GWA1_40_16</name>
    <dbReference type="NCBI Taxonomy" id="1618405"/>
    <lineage>
        <taxon>Bacteria</taxon>
        <taxon>Candidatus Curtissiibacteriota</taxon>
    </lineage>
</organism>
<dbReference type="PANTHER" id="PTHR47683">
    <property type="entry name" value="PSEUDOURIDINE SYNTHASE FAMILY PROTEIN-RELATED"/>
    <property type="match status" value="1"/>
</dbReference>
<dbReference type="AlphaFoldDB" id="A0A0G0UMA6"/>
<accession>A0A0G0UMA6</accession>
<dbReference type="InterPro" id="IPR018496">
    <property type="entry name" value="PsdUridine_synth_RsuA/RluB_CS"/>
</dbReference>
<dbReference type="PANTHER" id="PTHR47683:SF2">
    <property type="entry name" value="RNA-BINDING S4 DOMAIN-CONTAINING PROTEIN"/>
    <property type="match status" value="1"/>
</dbReference>
<evidence type="ECO:0000259" key="6">
    <source>
        <dbReference type="SMART" id="SM00363"/>
    </source>
</evidence>
<dbReference type="FunFam" id="3.30.70.1560:FF:000001">
    <property type="entry name" value="Pseudouridine synthase"/>
    <property type="match status" value="1"/>
</dbReference>
<evidence type="ECO:0000256" key="1">
    <source>
        <dbReference type="ARBA" id="ARBA00008348"/>
    </source>
</evidence>
<reference evidence="7 8" key="1">
    <citation type="journal article" date="2015" name="Nature">
        <title>rRNA introns, odd ribosomes, and small enigmatic genomes across a large radiation of phyla.</title>
        <authorList>
            <person name="Brown C.T."/>
            <person name="Hug L.A."/>
            <person name="Thomas B.C."/>
            <person name="Sharon I."/>
            <person name="Castelle C.J."/>
            <person name="Singh A."/>
            <person name="Wilkins M.J."/>
            <person name="Williams K.H."/>
            <person name="Banfield J.F."/>
        </authorList>
    </citation>
    <scope>NUCLEOTIDE SEQUENCE [LARGE SCALE GENOMIC DNA]</scope>
</reference>
<dbReference type="PROSITE" id="PS01149">
    <property type="entry name" value="PSI_RSU"/>
    <property type="match status" value="1"/>
</dbReference>
<dbReference type="PATRIC" id="fig|1618405.3.peg.29"/>
<dbReference type="SUPFAM" id="SSF55120">
    <property type="entry name" value="Pseudouridine synthase"/>
    <property type="match status" value="1"/>
</dbReference>
<dbReference type="InterPro" id="IPR006145">
    <property type="entry name" value="PsdUridine_synth_RsuA/RluA"/>
</dbReference>
<keyword evidence="2 4" id="KW-0694">RNA-binding</keyword>
<feature type="domain" description="RNA-binding S4" evidence="6">
    <location>
        <begin position="1"/>
        <end position="60"/>
    </location>
</feature>
<protein>
    <recommendedName>
        <fullName evidence="5">Pseudouridine synthase</fullName>
        <ecNumber evidence="5">5.4.99.-</ecNumber>
    </recommendedName>
</protein>
<dbReference type="InterPro" id="IPR020103">
    <property type="entry name" value="PsdUridine_synth_cat_dom_sf"/>
</dbReference>
<dbReference type="SMART" id="SM00363">
    <property type="entry name" value="S4"/>
    <property type="match status" value="1"/>
</dbReference>
<sequence length="231" mass="25837">MRINKYLASIGIASRRKVDELIGESRVKINGKTASLGDHADPQKDIVEVDGRKVGEKEKLVYIALNKPEGYTSTAAHIKGEKSVLELIKSSVRLYPVGRLDKDSTGLILLTNDGELAQKLTHPKFHIPKTYEVKVLGSVSKTQIEMMEKGIKLEEGATKPAKVQIKSESLPHHSILEITLYEGKKRQIRRMLATLHLHVLELKRTSVGPVKIGNLQVGKYRTLTEEELFKL</sequence>
<dbReference type="Pfam" id="PF00849">
    <property type="entry name" value="PseudoU_synth_2"/>
    <property type="match status" value="1"/>
</dbReference>
<name>A0A0G0UMA6_9BACT</name>
<dbReference type="Gene3D" id="3.30.70.1560">
    <property type="entry name" value="Alpha-L RNA-binding motif"/>
    <property type="match status" value="1"/>
</dbReference>
<gene>
    <name evidence="7" type="ORF">UT84_C0001G0027</name>
</gene>
<evidence type="ECO:0000256" key="3">
    <source>
        <dbReference type="ARBA" id="ARBA00023235"/>
    </source>
</evidence>
<comment type="caution">
    <text evidence="7">The sequence shown here is derived from an EMBL/GenBank/DDBJ whole genome shotgun (WGS) entry which is preliminary data.</text>
</comment>
<dbReference type="Pfam" id="PF01479">
    <property type="entry name" value="S4"/>
    <property type="match status" value="1"/>
</dbReference>
<evidence type="ECO:0000313" key="7">
    <source>
        <dbReference type="EMBL" id="KKR51342.1"/>
    </source>
</evidence>
<dbReference type="PROSITE" id="PS50889">
    <property type="entry name" value="S4"/>
    <property type="match status" value="1"/>
</dbReference>
<dbReference type="GO" id="GO:0000455">
    <property type="term" value="P:enzyme-directed rRNA pseudouridine synthesis"/>
    <property type="evidence" value="ECO:0007669"/>
    <property type="project" value="UniProtKB-ARBA"/>
</dbReference>
<dbReference type="InterPro" id="IPR036986">
    <property type="entry name" value="S4_RNA-bd_sf"/>
</dbReference>
<dbReference type="Proteomes" id="UP000034531">
    <property type="component" value="Unassembled WGS sequence"/>
</dbReference>